<dbReference type="Pfam" id="PF13833">
    <property type="entry name" value="EF-hand_8"/>
    <property type="match status" value="1"/>
</dbReference>
<dbReference type="PANTHER" id="PTHR46735">
    <property type="entry name" value="CALPAIN, SMALL SUBUNIT 1 A-RELATED"/>
    <property type="match status" value="1"/>
</dbReference>
<evidence type="ECO:0000256" key="9">
    <source>
        <dbReference type="ARBA" id="ARBA00023223"/>
    </source>
</evidence>
<dbReference type="SUPFAM" id="SSF47473">
    <property type="entry name" value="EF-hand"/>
    <property type="match status" value="1"/>
</dbReference>
<evidence type="ECO:0000256" key="1">
    <source>
        <dbReference type="ARBA" id="ARBA00004308"/>
    </source>
</evidence>
<organism evidence="12 13">
    <name type="scientific">Hydra vulgaris</name>
    <name type="common">Hydra</name>
    <name type="synonym">Hydra attenuata</name>
    <dbReference type="NCBI Taxonomy" id="6087"/>
    <lineage>
        <taxon>Eukaryota</taxon>
        <taxon>Metazoa</taxon>
        <taxon>Cnidaria</taxon>
        <taxon>Hydrozoa</taxon>
        <taxon>Hydroidolina</taxon>
        <taxon>Anthoathecata</taxon>
        <taxon>Aplanulata</taxon>
        <taxon>Hydridae</taxon>
        <taxon>Hydra</taxon>
    </lineage>
</organism>
<dbReference type="Gene3D" id="1.10.238.10">
    <property type="entry name" value="EF-hand"/>
    <property type="match status" value="1"/>
</dbReference>
<evidence type="ECO:0000256" key="3">
    <source>
        <dbReference type="ARBA" id="ARBA00007828"/>
    </source>
</evidence>
<dbReference type="PROSITE" id="PS50222">
    <property type="entry name" value="EF_HAND_2"/>
    <property type="match status" value="1"/>
</dbReference>
<dbReference type="InterPro" id="IPR018247">
    <property type="entry name" value="EF_Hand_1_Ca_BS"/>
</dbReference>
<sequence>MAYPGYNQPGAYPGYGHPGAYGPPGGYTGYPPGAIDPLFGYFSAVAGHDQQIDAHELQTCLTSSGFAGSYQQFSLETCRIMINMLDRDYSGKMGFTEFKELWNALNQWKTTFMIYDRDRSGTVEPHEMHQAIASWGYNLSGQALNIIIKRYSNNGRIKFDDFVSAAIRLRMLTDHFRRRDATQSGYASFAFDDFIQVTMFS</sequence>
<dbReference type="InterPro" id="IPR002048">
    <property type="entry name" value="EF_hand_dom"/>
</dbReference>
<evidence type="ECO:0000313" key="12">
    <source>
        <dbReference type="Proteomes" id="UP001652625"/>
    </source>
</evidence>
<evidence type="ECO:0000256" key="10">
    <source>
        <dbReference type="ARBA" id="ARBA00023262"/>
    </source>
</evidence>
<accession>A0ABM4CX16</accession>
<keyword evidence="4" id="KW-0963">Cytoplasm</keyword>
<evidence type="ECO:0000256" key="7">
    <source>
        <dbReference type="ARBA" id="ARBA00022837"/>
    </source>
</evidence>
<evidence type="ECO:0000256" key="2">
    <source>
        <dbReference type="ARBA" id="ARBA00004496"/>
    </source>
</evidence>
<evidence type="ECO:0000256" key="8">
    <source>
        <dbReference type="ARBA" id="ARBA00023136"/>
    </source>
</evidence>
<feature type="domain" description="EF-hand" evidence="11">
    <location>
        <begin position="103"/>
        <end position="138"/>
    </location>
</feature>
<evidence type="ECO:0000259" key="11">
    <source>
        <dbReference type="PROSITE" id="PS50222"/>
    </source>
</evidence>
<evidence type="ECO:0000313" key="13">
    <source>
        <dbReference type="RefSeq" id="XP_065666485.1"/>
    </source>
</evidence>
<gene>
    <name evidence="13" type="primary">LOC105844501</name>
</gene>
<keyword evidence="6" id="KW-0677">Repeat</keyword>
<comment type="similarity">
    <text evidence="3">Belongs to the aequorin family.</text>
</comment>
<keyword evidence="7" id="KW-0106">Calcium</keyword>
<dbReference type="InterPro" id="IPR011992">
    <property type="entry name" value="EF-hand-dom_pair"/>
</dbReference>
<dbReference type="Proteomes" id="UP001652625">
    <property type="component" value="Chromosome 11"/>
</dbReference>
<evidence type="ECO:0000256" key="5">
    <source>
        <dbReference type="ARBA" id="ARBA00022723"/>
    </source>
</evidence>
<dbReference type="PANTHER" id="PTHR46735:SF6">
    <property type="entry name" value="EF-HAND DOMAIN-CONTAINING PROTEIN"/>
    <property type="match status" value="1"/>
</dbReference>
<keyword evidence="5" id="KW-0479">Metal-binding</keyword>
<protein>
    <submittedName>
        <fullName evidence="13">Sorcin isoform X3</fullName>
    </submittedName>
</protein>
<name>A0ABM4CX16_HYDVU</name>
<keyword evidence="12" id="KW-1185">Reference proteome</keyword>
<dbReference type="CDD" id="cd16181">
    <property type="entry name" value="EFh_PEF_Group_II_sorcin_like"/>
    <property type="match status" value="1"/>
</dbReference>
<dbReference type="PROSITE" id="PS00018">
    <property type="entry name" value="EF_HAND_1"/>
    <property type="match status" value="1"/>
</dbReference>
<keyword evidence="9" id="KW-0455">Luminescence</keyword>
<keyword evidence="8" id="KW-0472">Membrane</keyword>
<evidence type="ECO:0000256" key="4">
    <source>
        <dbReference type="ARBA" id="ARBA00022490"/>
    </source>
</evidence>
<dbReference type="GeneID" id="105844501"/>
<proteinExistence type="inferred from homology"/>
<comment type="subcellular location">
    <subcellularLocation>
        <location evidence="2">Cytoplasm</location>
    </subcellularLocation>
    <subcellularLocation>
        <location evidence="1">Endomembrane system</location>
    </subcellularLocation>
</comment>
<dbReference type="Gene3D" id="6.10.140.900">
    <property type="match status" value="1"/>
</dbReference>
<dbReference type="SMART" id="SM00054">
    <property type="entry name" value="EFh"/>
    <property type="match status" value="2"/>
</dbReference>
<evidence type="ECO:0000256" key="6">
    <source>
        <dbReference type="ARBA" id="ARBA00022737"/>
    </source>
</evidence>
<keyword evidence="10" id="KW-0599">Photoprotein</keyword>
<reference evidence="13" key="1">
    <citation type="submission" date="2025-08" db="UniProtKB">
        <authorList>
            <consortium name="RefSeq"/>
        </authorList>
    </citation>
    <scope>IDENTIFICATION</scope>
</reference>
<dbReference type="RefSeq" id="XP_065666485.1">
    <property type="nucleotide sequence ID" value="XM_065810413.1"/>
</dbReference>